<feature type="coiled-coil region" evidence="4">
    <location>
        <begin position="169"/>
        <end position="196"/>
    </location>
</feature>
<name>A0ABY3MBS1_9FLAO</name>
<dbReference type="Gene3D" id="3.90.220.20">
    <property type="entry name" value="DNA methylase specificity domains"/>
    <property type="match status" value="2"/>
</dbReference>
<proteinExistence type="inferred from homology"/>
<comment type="similarity">
    <text evidence="1">Belongs to the type-I restriction system S methylase family.</text>
</comment>
<evidence type="ECO:0000256" key="4">
    <source>
        <dbReference type="SAM" id="Coils"/>
    </source>
</evidence>
<organism evidence="6 7">
    <name type="scientific">Bizionia gelidisalsuginis</name>
    <dbReference type="NCBI Taxonomy" id="291188"/>
    <lineage>
        <taxon>Bacteria</taxon>
        <taxon>Pseudomonadati</taxon>
        <taxon>Bacteroidota</taxon>
        <taxon>Flavobacteriia</taxon>
        <taxon>Flavobacteriales</taxon>
        <taxon>Flavobacteriaceae</taxon>
        <taxon>Bizionia</taxon>
    </lineage>
</organism>
<reference evidence="6 7" key="1">
    <citation type="submission" date="2019-08" db="EMBL/GenBank/DDBJ databases">
        <title>Genomes of Antarctic Bizionia species.</title>
        <authorList>
            <person name="Bowman J.P."/>
        </authorList>
    </citation>
    <scope>NUCLEOTIDE SEQUENCE [LARGE SCALE GENOMIC DNA]</scope>
    <source>
        <strain evidence="6 7">IC164</strain>
    </source>
</reference>
<dbReference type="SUPFAM" id="SSF116734">
    <property type="entry name" value="DNA methylase specificity domain"/>
    <property type="match status" value="2"/>
</dbReference>
<dbReference type="Proteomes" id="UP000323621">
    <property type="component" value="Unassembled WGS sequence"/>
</dbReference>
<dbReference type="InterPro" id="IPR000055">
    <property type="entry name" value="Restrct_endonuc_typeI_TRD"/>
</dbReference>
<gene>
    <name evidence="6" type="ORF">ES677_05180</name>
</gene>
<keyword evidence="2" id="KW-0680">Restriction system</keyword>
<keyword evidence="4" id="KW-0175">Coiled coil</keyword>
<feature type="domain" description="Type I restriction modification DNA specificity" evidence="5">
    <location>
        <begin position="9"/>
        <end position="187"/>
    </location>
</feature>
<evidence type="ECO:0000313" key="6">
    <source>
        <dbReference type="EMBL" id="TYC14774.1"/>
    </source>
</evidence>
<dbReference type="Pfam" id="PF01420">
    <property type="entry name" value="Methylase_S"/>
    <property type="match status" value="2"/>
</dbReference>
<evidence type="ECO:0000259" key="5">
    <source>
        <dbReference type="Pfam" id="PF01420"/>
    </source>
</evidence>
<feature type="domain" description="Type I restriction modification DNA specificity" evidence="5">
    <location>
        <begin position="208"/>
        <end position="391"/>
    </location>
</feature>
<accession>A0ABY3MBS1</accession>
<dbReference type="InterPro" id="IPR052021">
    <property type="entry name" value="Type-I_RS_S_subunit"/>
</dbReference>
<dbReference type="EMBL" id="VSKN01000005">
    <property type="protein sequence ID" value="TYC14774.1"/>
    <property type="molecule type" value="Genomic_DNA"/>
</dbReference>
<evidence type="ECO:0000256" key="3">
    <source>
        <dbReference type="ARBA" id="ARBA00023125"/>
    </source>
</evidence>
<evidence type="ECO:0000313" key="7">
    <source>
        <dbReference type="Proteomes" id="UP000323621"/>
    </source>
</evidence>
<protein>
    <recommendedName>
        <fullName evidence="5">Type I restriction modification DNA specificity domain-containing protein</fullName>
    </recommendedName>
</protein>
<keyword evidence="7" id="KW-1185">Reference proteome</keyword>
<dbReference type="InterPro" id="IPR044946">
    <property type="entry name" value="Restrct_endonuc_typeI_TRD_sf"/>
</dbReference>
<sequence length="415" mass="47303">MSSVVDKIPKGWVEVSLGELVETNKNSIGQTYKHNEIYYLDTGSITEGVIVELKKHDLQDAPSRAKRLVQNKDIIYSTVRPNQKHYGFIENPLDNLVVSTGFTVITTNNDNCAKYIYYLLTLNSVTEYLHQLAEQSTSAYPSIKSIDLENLEITIPKELQEQKAIAKVLTAFDDKIENLRAQNQTLETLAQTIFKEWFGKYQIGDVLPEGWRVETLDNLLELIIDYRGKTPKKLGMDWSGEGIPALSAKTIKNGKIVRRDAMNFGSPELYKLWMKDELKKGDILLTSEAPLGEMYYINDDTKFILSQRLFALRVNEGISSEYLYDYLFSNYGQHLLNARASGSTVQGIRQSELRKIEVIVPEEKIMKKASRIFRSAIQKKAINAKQIQSLTKTRDTLLPKLMSGQLRVNEFKSNL</sequence>
<evidence type="ECO:0000256" key="1">
    <source>
        <dbReference type="ARBA" id="ARBA00010923"/>
    </source>
</evidence>
<keyword evidence="3" id="KW-0238">DNA-binding</keyword>
<dbReference type="RefSeq" id="WP_148380641.1">
    <property type="nucleotide sequence ID" value="NZ_VSKN01000005.1"/>
</dbReference>
<dbReference type="PANTHER" id="PTHR30408">
    <property type="entry name" value="TYPE-1 RESTRICTION ENZYME ECOKI SPECIFICITY PROTEIN"/>
    <property type="match status" value="1"/>
</dbReference>
<comment type="caution">
    <text evidence="6">The sequence shown here is derived from an EMBL/GenBank/DDBJ whole genome shotgun (WGS) entry which is preliminary data.</text>
</comment>
<dbReference type="PANTHER" id="PTHR30408:SF13">
    <property type="entry name" value="TYPE I RESTRICTION ENZYME HINDI SPECIFICITY SUBUNIT"/>
    <property type="match status" value="1"/>
</dbReference>
<evidence type="ECO:0000256" key="2">
    <source>
        <dbReference type="ARBA" id="ARBA00022747"/>
    </source>
</evidence>